<dbReference type="RefSeq" id="WP_193917898.1">
    <property type="nucleotide sequence ID" value="NZ_JADEXS020000001.1"/>
</dbReference>
<keyword evidence="2" id="KW-1185">Reference proteome</keyword>
<dbReference type="Proteomes" id="UP000622533">
    <property type="component" value="Unassembled WGS sequence"/>
</dbReference>
<proteinExistence type="predicted"/>
<dbReference type="AlphaFoldDB" id="A0A8J6ZNI3"/>
<organism evidence="1 2">
    <name type="scientific">Desmonostoc muscorum LEGE 12446</name>
    <dbReference type="NCBI Taxonomy" id="1828758"/>
    <lineage>
        <taxon>Bacteria</taxon>
        <taxon>Bacillati</taxon>
        <taxon>Cyanobacteriota</taxon>
        <taxon>Cyanophyceae</taxon>
        <taxon>Nostocales</taxon>
        <taxon>Nostocaceae</taxon>
        <taxon>Desmonostoc</taxon>
    </lineage>
</organism>
<reference evidence="1" key="1">
    <citation type="submission" date="2020-10" db="EMBL/GenBank/DDBJ databases">
        <authorList>
            <person name="Castelo-Branco R."/>
            <person name="Eusebio N."/>
            <person name="Adriana R."/>
            <person name="Vieira A."/>
            <person name="Brugerolle De Fraissinette N."/>
            <person name="Rezende De Castro R."/>
            <person name="Schneider M.P."/>
            <person name="Vasconcelos V."/>
            <person name="Leao P.N."/>
        </authorList>
    </citation>
    <scope>NUCLEOTIDE SEQUENCE</scope>
    <source>
        <strain evidence="1">LEGE 12446</strain>
    </source>
</reference>
<protein>
    <submittedName>
        <fullName evidence="1">Uncharacterized protein</fullName>
    </submittedName>
</protein>
<sequence length="89" mass="10119">MPHINNGVPIEARPQIQGLEYSYKPILTTFALMAVPLAATANLYSDEPPTRIVALRIKGKNQPLTDDEKRELRNFYSVDNTQSEKKIYN</sequence>
<gene>
    <name evidence="1" type="ORF">IQ276_16245</name>
</gene>
<evidence type="ECO:0000313" key="2">
    <source>
        <dbReference type="Proteomes" id="UP000622533"/>
    </source>
</evidence>
<dbReference type="EMBL" id="JADEXS010000210">
    <property type="protein sequence ID" value="MBE9023922.1"/>
    <property type="molecule type" value="Genomic_DNA"/>
</dbReference>
<evidence type="ECO:0000313" key="1">
    <source>
        <dbReference type="EMBL" id="MBE9023922.1"/>
    </source>
</evidence>
<comment type="caution">
    <text evidence="1">The sequence shown here is derived from an EMBL/GenBank/DDBJ whole genome shotgun (WGS) entry which is preliminary data.</text>
</comment>
<accession>A0A8J6ZNI3</accession>
<name>A0A8J6ZNI3_DESMC</name>